<evidence type="ECO:0000256" key="1">
    <source>
        <dbReference type="ARBA" id="ARBA00011046"/>
    </source>
</evidence>
<dbReference type="GO" id="GO:0045892">
    <property type="term" value="P:negative regulation of DNA-templated transcription"/>
    <property type="evidence" value="ECO:0007669"/>
    <property type="project" value="InterPro"/>
</dbReference>
<keyword evidence="2" id="KW-0805">Transcription regulation</keyword>
<gene>
    <name evidence="5" type="ORF">IAA28_08415</name>
</gene>
<dbReference type="GO" id="GO:0003677">
    <property type="term" value="F:DNA binding"/>
    <property type="evidence" value="ECO:0007669"/>
    <property type="project" value="UniProtKB-KW"/>
</dbReference>
<comment type="caution">
    <text evidence="5">The sequence shown here is derived from an EMBL/GenBank/DDBJ whole genome shotgun (WGS) entry which is preliminary data.</text>
</comment>
<evidence type="ECO:0000256" key="2">
    <source>
        <dbReference type="ARBA" id="ARBA00023015"/>
    </source>
</evidence>
<dbReference type="Gene3D" id="1.10.10.10">
    <property type="entry name" value="Winged helix-like DNA-binding domain superfamily/Winged helix DNA-binding domain"/>
    <property type="match status" value="1"/>
</dbReference>
<evidence type="ECO:0000256" key="4">
    <source>
        <dbReference type="ARBA" id="ARBA00023163"/>
    </source>
</evidence>
<accession>A0A9D1W5K2</accession>
<dbReference type="EMBL" id="DXEU01000149">
    <property type="protein sequence ID" value="HIX52815.1"/>
    <property type="molecule type" value="Genomic_DNA"/>
</dbReference>
<dbReference type="PIRSF" id="PIRSF019455">
    <property type="entry name" value="CopR_AtkY"/>
    <property type="match status" value="1"/>
</dbReference>
<dbReference type="SUPFAM" id="SSF46785">
    <property type="entry name" value="Winged helix' DNA-binding domain"/>
    <property type="match status" value="1"/>
</dbReference>
<evidence type="ECO:0000313" key="5">
    <source>
        <dbReference type="EMBL" id="HIX52815.1"/>
    </source>
</evidence>
<dbReference type="InterPro" id="IPR005650">
    <property type="entry name" value="BlaI_family"/>
</dbReference>
<sequence length="121" mass="14086">MDELKLYESEYRFMEIIWEAQPVRSTELARLAAYQLGWKKSTSYTVLKKLSGRGFVKNEGAVVTALVQREEVQRYESESLVDKSFGGSLPAFLTAFLRDRRLTREEAEEIRRMIEEAVKDD</sequence>
<dbReference type="InterPro" id="IPR036390">
    <property type="entry name" value="WH_DNA-bd_sf"/>
</dbReference>
<dbReference type="Pfam" id="PF03965">
    <property type="entry name" value="Penicillinase_R"/>
    <property type="match status" value="1"/>
</dbReference>
<name>A0A9D1W5K2_9FIRM</name>
<keyword evidence="3" id="KW-0238">DNA-binding</keyword>
<keyword evidence="4" id="KW-0804">Transcription</keyword>
<evidence type="ECO:0000313" key="6">
    <source>
        <dbReference type="Proteomes" id="UP000886780"/>
    </source>
</evidence>
<dbReference type="AlphaFoldDB" id="A0A9D1W5K2"/>
<comment type="similarity">
    <text evidence="1">Belongs to the BlaI transcriptional regulatory family.</text>
</comment>
<reference evidence="5" key="1">
    <citation type="journal article" date="2021" name="PeerJ">
        <title>Extensive microbial diversity within the chicken gut microbiome revealed by metagenomics and culture.</title>
        <authorList>
            <person name="Gilroy R."/>
            <person name="Ravi A."/>
            <person name="Getino M."/>
            <person name="Pursley I."/>
            <person name="Horton D.L."/>
            <person name="Alikhan N.F."/>
            <person name="Baker D."/>
            <person name="Gharbi K."/>
            <person name="Hall N."/>
            <person name="Watson M."/>
            <person name="Adriaenssens E.M."/>
            <person name="Foster-Nyarko E."/>
            <person name="Jarju S."/>
            <person name="Secka A."/>
            <person name="Antonio M."/>
            <person name="Oren A."/>
            <person name="Chaudhuri R.R."/>
            <person name="La Ragione R."/>
            <person name="Hildebrand F."/>
            <person name="Pallen M.J."/>
        </authorList>
    </citation>
    <scope>NUCLEOTIDE SEQUENCE</scope>
    <source>
        <strain evidence="5">ChiGjej4B4-12881</strain>
    </source>
</reference>
<reference evidence="5" key="2">
    <citation type="submission" date="2021-04" db="EMBL/GenBank/DDBJ databases">
        <authorList>
            <person name="Gilroy R."/>
        </authorList>
    </citation>
    <scope>NUCLEOTIDE SEQUENCE</scope>
    <source>
        <strain evidence="5">ChiGjej4B4-12881</strain>
    </source>
</reference>
<evidence type="ECO:0000256" key="3">
    <source>
        <dbReference type="ARBA" id="ARBA00023125"/>
    </source>
</evidence>
<organism evidence="5 6">
    <name type="scientific">Candidatus Lachnoclostridium stercoripullorum</name>
    <dbReference type="NCBI Taxonomy" id="2838635"/>
    <lineage>
        <taxon>Bacteria</taxon>
        <taxon>Bacillati</taxon>
        <taxon>Bacillota</taxon>
        <taxon>Clostridia</taxon>
        <taxon>Lachnospirales</taxon>
        <taxon>Lachnospiraceae</taxon>
    </lineage>
</organism>
<proteinExistence type="inferred from homology"/>
<dbReference type="Proteomes" id="UP000886780">
    <property type="component" value="Unassembled WGS sequence"/>
</dbReference>
<dbReference type="Gene3D" id="1.10.4040.10">
    <property type="entry name" value="Penicillinase repressor domain"/>
    <property type="match status" value="1"/>
</dbReference>
<protein>
    <submittedName>
        <fullName evidence="5">BlaI/MecI/CopY family transcriptional regulator</fullName>
    </submittedName>
</protein>
<dbReference type="InterPro" id="IPR036388">
    <property type="entry name" value="WH-like_DNA-bd_sf"/>
</dbReference>